<evidence type="ECO:0000313" key="4">
    <source>
        <dbReference type="EMBL" id="MFC5566622.1"/>
    </source>
</evidence>
<dbReference type="InterPro" id="IPR008927">
    <property type="entry name" value="6-PGluconate_DH-like_C_sf"/>
</dbReference>
<evidence type="ECO:0000259" key="2">
    <source>
        <dbReference type="Pfam" id="PF03446"/>
    </source>
</evidence>
<dbReference type="EMBL" id="JBHSNA010000006">
    <property type="protein sequence ID" value="MFC5566622.1"/>
    <property type="molecule type" value="Genomic_DNA"/>
</dbReference>
<feature type="domain" description="6-phosphogluconate dehydrogenase NADP-binding" evidence="2">
    <location>
        <begin position="10"/>
        <end position="128"/>
    </location>
</feature>
<evidence type="ECO:0000313" key="5">
    <source>
        <dbReference type="Proteomes" id="UP001596056"/>
    </source>
</evidence>
<dbReference type="Proteomes" id="UP001596056">
    <property type="component" value="Unassembled WGS sequence"/>
</dbReference>
<dbReference type="Pfam" id="PF03446">
    <property type="entry name" value="NAD_binding_2"/>
    <property type="match status" value="1"/>
</dbReference>
<protein>
    <submittedName>
        <fullName evidence="4">DUF1932 domain-containing protein</fullName>
    </submittedName>
</protein>
<proteinExistence type="predicted"/>
<name>A0ABW0SCT8_9RHOB</name>
<dbReference type="InterPro" id="IPR015814">
    <property type="entry name" value="Pgluconate_DH_NAD-bd_C"/>
</dbReference>
<comment type="caution">
    <text evidence="4">The sequence shown here is derived from an EMBL/GenBank/DDBJ whole genome shotgun (WGS) entry which is preliminary data.</text>
</comment>
<dbReference type="InterPro" id="IPR006115">
    <property type="entry name" value="6PGDH_NADP-bd"/>
</dbReference>
<keyword evidence="1" id="KW-0560">Oxidoreductase</keyword>
<evidence type="ECO:0000259" key="3">
    <source>
        <dbReference type="Pfam" id="PF09130"/>
    </source>
</evidence>
<dbReference type="SUPFAM" id="SSF48179">
    <property type="entry name" value="6-phosphogluconate dehydrogenase C-terminal domain-like"/>
    <property type="match status" value="1"/>
</dbReference>
<gene>
    <name evidence="4" type="ORF">ACFPOC_09355</name>
</gene>
<dbReference type="InterPro" id="IPR015815">
    <property type="entry name" value="HIBADH-related"/>
</dbReference>
<organism evidence="4 5">
    <name type="scientific">Rubellimicrobium aerolatum</name>
    <dbReference type="NCBI Taxonomy" id="490979"/>
    <lineage>
        <taxon>Bacteria</taxon>
        <taxon>Pseudomonadati</taxon>
        <taxon>Pseudomonadota</taxon>
        <taxon>Alphaproteobacteria</taxon>
        <taxon>Rhodobacterales</taxon>
        <taxon>Roseobacteraceae</taxon>
        <taxon>Rubellimicrobium</taxon>
    </lineage>
</organism>
<feature type="domain" description="Phosphogluconate dehydrogenase NAD-binding putative C-terminal" evidence="3">
    <location>
        <begin position="198"/>
        <end position="269"/>
    </location>
</feature>
<reference evidence="5" key="1">
    <citation type="journal article" date="2019" name="Int. J. Syst. Evol. Microbiol.">
        <title>The Global Catalogue of Microorganisms (GCM) 10K type strain sequencing project: providing services to taxonomists for standard genome sequencing and annotation.</title>
        <authorList>
            <consortium name="The Broad Institute Genomics Platform"/>
            <consortium name="The Broad Institute Genome Sequencing Center for Infectious Disease"/>
            <person name="Wu L."/>
            <person name="Ma J."/>
        </authorList>
    </citation>
    <scope>NUCLEOTIDE SEQUENCE [LARGE SCALE GENOMIC DNA]</scope>
    <source>
        <strain evidence="5">KACC 11588</strain>
    </source>
</reference>
<dbReference type="SUPFAM" id="SSF51735">
    <property type="entry name" value="NAD(P)-binding Rossmann-fold domains"/>
    <property type="match status" value="1"/>
</dbReference>
<dbReference type="Pfam" id="PF09130">
    <property type="entry name" value="DUF1932"/>
    <property type="match status" value="1"/>
</dbReference>
<dbReference type="PIRSF" id="PIRSF000103">
    <property type="entry name" value="HIBADH"/>
    <property type="match status" value="1"/>
</dbReference>
<accession>A0ABW0SCT8</accession>
<dbReference type="InterPro" id="IPR036291">
    <property type="entry name" value="NAD(P)-bd_dom_sf"/>
</dbReference>
<dbReference type="InterPro" id="IPR013328">
    <property type="entry name" value="6PGD_dom2"/>
</dbReference>
<dbReference type="RefSeq" id="WP_245218769.1">
    <property type="nucleotide sequence ID" value="NZ_JAGGJP010000008.1"/>
</dbReference>
<dbReference type="Gene3D" id="1.10.1040.10">
    <property type="entry name" value="N-(1-d-carboxylethyl)-l-norvaline Dehydrogenase, domain 2"/>
    <property type="match status" value="1"/>
</dbReference>
<sequence length="296" mass="30404">MADGASRGGRIAFIGFGEAGRLFAEGIAPAAPGRAAWDLKLASAEAASMRDAMTARGVAAAKDAAEALAGAEAAFCLVTADQAVAAAEAAEGLAPGALWLDGNSCAPEAKRRAAQRIEARQGRYADVAIMAPVHPQGIRVPLLVSGPHAEEAAEFLRRLGMHPRVVGPQVGQASAIKMLRSVVIKGLEAITAECLVAARAAGVDAEVLASLQASDPGWDWAARGAYNLERMASHGLRRAAEMREVASFLADLGLPADMAGATVAWQERLGALGLDLHGAEPEARADLALAALRPLA</sequence>
<dbReference type="Gene3D" id="3.40.50.720">
    <property type="entry name" value="NAD(P)-binding Rossmann-like Domain"/>
    <property type="match status" value="1"/>
</dbReference>
<evidence type="ECO:0000256" key="1">
    <source>
        <dbReference type="ARBA" id="ARBA00023002"/>
    </source>
</evidence>
<keyword evidence="5" id="KW-1185">Reference proteome</keyword>